<dbReference type="PANTHER" id="PTHR43179:SF7">
    <property type="entry name" value="RHAMNOSYLTRANSFERASE WBBL"/>
    <property type="match status" value="1"/>
</dbReference>
<keyword evidence="1" id="KW-1133">Transmembrane helix</keyword>
<gene>
    <name evidence="3" type="ORF">KK488_18405</name>
</gene>
<evidence type="ECO:0000256" key="1">
    <source>
        <dbReference type="SAM" id="Phobius"/>
    </source>
</evidence>
<comment type="caution">
    <text evidence="3">The sequence shown here is derived from an EMBL/GenBank/DDBJ whole genome shotgun (WGS) entry which is preliminary data.</text>
</comment>
<keyword evidence="4" id="KW-1185">Reference proteome</keyword>
<dbReference type="Proteomes" id="UP001138757">
    <property type="component" value="Unassembled WGS sequence"/>
</dbReference>
<name>A0A9X1DF55_9SPHN</name>
<evidence type="ECO:0000313" key="4">
    <source>
        <dbReference type="Proteomes" id="UP001138757"/>
    </source>
</evidence>
<dbReference type="AlphaFoldDB" id="A0A9X1DF55"/>
<dbReference type="PANTHER" id="PTHR43179">
    <property type="entry name" value="RHAMNOSYLTRANSFERASE WBBL"/>
    <property type="match status" value="1"/>
</dbReference>
<dbReference type="SUPFAM" id="SSF53448">
    <property type="entry name" value="Nucleotide-diphospho-sugar transferases"/>
    <property type="match status" value="1"/>
</dbReference>
<keyword evidence="1" id="KW-0472">Membrane</keyword>
<feature type="transmembrane region" description="Helical" evidence="1">
    <location>
        <begin position="267"/>
        <end position="291"/>
    </location>
</feature>
<dbReference type="EMBL" id="JAHGAW010000013">
    <property type="protein sequence ID" value="MBT2188921.1"/>
    <property type="molecule type" value="Genomic_DNA"/>
</dbReference>
<evidence type="ECO:0000259" key="2">
    <source>
        <dbReference type="Pfam" id="PF00535"/>
    </source>
</evidence>
<dbReference type="CDD" id="cd04186">
    <property type="entry name" value="GT_2_like_c"/>
    <property type="match status" value="1"/>
</dbReference>
<proteinExistence type="predicted"/>
<dbReference type="Gene3D" id="3.90.550.10">
    <property type="entry name" value="Spore Coat Polysaccharide Biosynthesis Protein SpsA, Chain A"/>
    <property type="match status" value="1"/>
</dbReference>
<dbReference type="InterPro" id="IPR001173">
    <property type="entry name" value="Glyco_trans_2-like"/>
</dbReference>
<protein>
    <submittedName>
        <fullName evidence="3">Glycosyltransferase family 2 protein</fullName>
    </submittedName>
</protein>
<dbReference type="RefSeq" id="WP_214625173.1">
    <property type="nucleotide sequence ID" value="NZ_JAHGAW010000013.1"/>
</dbReference>
<keyword evidence="1" id="KW-0812">Transmembrane</keyword>
<evidence type="ECO:0000313" key="3">
    <source>
        <dbReference type="EMBL" id="MBT2188921.1"/>
    </source>
</evidence>
<dbReference type="Pfam" id="PF00535">
    <property type="entry name" value="Glycos_transf_2"/>
    <property type="match status" value="1"/>
</dbReference>
<reference evidence="3" key="1">
    <citation type="submission" date="2021-05" db="EMBL/GenBank/DDBJ databases">
        <title>Genome of Sphingobium sp. strain.</title>
        <authorList>
            <person name="Fan R."/>
        </authorList>
    </citation>
    <scope>NUCLEOTIDE SEQUENCE</scope>
    <source>
        <strain evidence="3">H33</strain>
    </source>
</reference>
<organism evidence="3 4">
    <name type="scientific">Sphingobium nicotianae</name>
    <dbReference type="NCBI Taxonomy" id="2782607"/>
    <lineage>
        <taxon>Bacteria</taxon>
        <taxon>Pseudomonadati</taxon>
        <taxon>Pseudomonadota</taxon>
        <taxon>Alphaproteobacteria</taxon>
        <taxon>Sphingomonadales</taxon>
        <taxon>Sphingomonadaceae</taxon>
        <taxon>Sphingobium</taxon>
    </lineage>
</organism>
<sequence>MADLPNPSLAIVTVNYRTADFAIRCVEALAEERATAGPFEVVVVDGDSGDGSAEALAGHFAAESFRDWVSVLPLDLNGGFGWANNQAMLRLLQRADPPEFIHLLNPDTVVEPGAIKALLDPIRADPKLGAACSRLLEPDGTLAGSAFRFPSVGREFVRGCGLAKLGRLLGIKPDLVEEAGPAEWLTGASVMFRSAALRESGLFDDGFFLYFEEVELMHRMGGMGWTFRFAPESRVTHIAGAATGVASGKQVAVRPYPAYRFEARRRFFVLVYGRGGLILANIAWLAGRALALMLRPLRGRRADAIPREVSMTLEHGFWPRARDSRRSIPRWDEPPGRAPAWTLP</sequence>
<dbReference type="InterPro" id="IPR029044">
    <property type="entry name" value="Nucleotide-diphossugar_trans"/>
</dbReference>
<feature type="domain" description="Glycosyltransferase 2-like" evidence="2">
    <location>
        <begin position="11"/>
        <end position="141"/>
    </location>
</feature>
<accession>A0A9X1DF55</accession>